<sequence length="224" mass="25661">MADPYVYPGTQVLINKEDIRHAEKLAMFERMMTLQRMRDGSPTVEMSPAGYRELHRHLFQDVYEWAGDLRTVALAKGSSMFCRPEFVEQELQKRFATIHAEGDLRGLTAEQFAGRAAEHLSELNAIHPFREGNGRTQRAFLEVLGQNAGHPVDLTRIDPTAWNEASITGFHRGDYELMRQVIAGAGMDEKQARIAANQERERQFKERQAERKDRSHHRGGRSSR</sequence>
<comment type="catalytic activity">
    <reaction evidence="7">
        <text>L-tyrosyl-[protein] + ATP = O-(5'-adenylyl)-L-tyrosyl-[protein] + diphosphate</text>
        <dbReference type="Rhea" id="RHEA:54288"/>
        <dbReference type="Rhea" id="RHEA-COMP:10136"/>
        <dbReference type="Rhea" id="RHEA-COMP:13846"/>
        <dbReference type="ChEBI" id="CHEBI:30616"/>
        <dbReference type="ChEBI" id="CHEBI:33019"/>
        <dbReference type="ChEBI" id="CHEBI:46858"/>
        <dbReference type="ChEBI" id="CHEBI:83624"/>
        <dbReference type="EC" id="2.7.7.108"/>
    </reaction>
</comment>
<evidence type="ECO:0000256" key="3">
    <source>
        <dbReference type="ARBA" id="ARBA00022741"/>
    </source>
</evidence>
<evidence type="ECO:0000256" key="6">
    <source>
        <dbReference type="ARBA" id="ARBA00047939"/>
    </source>
</evidence>
<proteinExistence type="predicted"/>
<keyword evidence="2" id="KW-0548">Nucleotidyltransferase</keyword>
<feature type="compositionally biased region" description="Basic and acidic residues" evidence="8">
    <location>
        <begin position="190"/>
        <end position="213"/>
    </location>
</feature>
<evidence type="ECO:0000259" key="9">
    <source>
        <dbReference type="PROSITE" id="PS51459"/>
    </source>
</evidence>
<keyword evidence="11" id="KW-1185">Reference proteome</keyword>
<dbReference type="Proteomes" id="UP000494365">
    <property type="component" value="Unassembled WGS sequence"/>
</dbReference>
<dbReference type="RefSeq" id="WP_175152648.1">
    <property type="nucleotide sequence ID" value="NZ_CADIKK010000033.1"/>
</dbReference>
<dbReference type="GO" id="GO:0005524">
    <property type="term" value="F:ATP binding"/>
    <property type="evidence" value="ECO:0007669"/>
    <property type="project" value="UniProtKB-KW"/>
</dbReference>
<evidence type="ECO:0000313" key="10">
    <source>
        <dbReference type="EMBL" id="CAB3802561.1"/>
    </source>
</evidence>
<organism evidence="10 11">
    <name type="scientific">Paraburkholderia ultramafica</name>
    <dbReference type="NCBI Taxonomy" id="1544867"/>
    <lineage>
        <taxon>Bacteria</taxon>
        <taxon>Pseudomonadati</taxon>
        <taxon>Pseudomonadota</taxon>
        <taxon>Betaproteobacteria</taxon>
        <taxon>Burkholderiales</taxon>
        <taxon>Burkholderiaceae</taxon>
        <taxon>Paraburkholderia</taxon>
    </lineage>
</organism>
<dbReference type="PANTHER" id="PTHR39560">
    <property type="entry name" value="PROTEIN ADENYLYLTRANSFERASE FIC-RELATED"/>
    <property type="match status" value="1"/>
</dbReference>
<feature type="region of interest" description="Disordered" evidence="8">
    <location>
        <begin position="190"/>
        <end position="224"/>
    </location>
</feature>
<evidence type="ECO:0000256" key="1">
    <source>
        <dbReference type="ARBA" id="ARBA00022679"/>
    </source>
</evidence>
<dbReference type="Pfam" id="PF02661">
    <property type="entry name" value="Fic"/>
    <property type="match status" value="1"/>
</dbReference>
<dbReference type="InterPro" id="IPR003812">
    <property type="entry name" value="Fido"/>
</dbReference>
<dbReference type="GO" id="GO:0070733">
    <property type="term" value="F:AMPylase activity"/>
    <property type="evidence" value="ECO:0007669"/>
    <property type="project" value="UniProtKB-EC"/>
</dbReference>
<dbReference type="EC" id="2.7.7.108" evidence="5"/>
<feature type="compositionally biased region" description="Basic residues" evidence="8">
    <location>
        <begin position="214"/>
        <end position="224"/>
    </location>
</feature>
<accession>A0A6S7BJJ7</accession>
<name>A0A6S7BJJ7_9BURK</name>
<keyword evidence="4" id="KW-0067">ATP-binding</keyword>
<keyword evidence="1" id="KW-0808">Transferase</keyword>
<dbReference type="PANTHER" id="PTHR39560:SF1">
    <property type="entry name" value="PROTEIN ADENYLYLTRANSFERASE FIC-RELATED"/>
    <property type="match status" value="1"/>
</dbReference>
<dbReference type="Gene3D" id="1.10.3290.10">
    <property type="entry name" value="Fido-like domain"/>
    <property type="match status" value="1"/>
</dbReference>
<dbReference type="InterPro" id="IPR036597">
    <property type="entry name" value="Fido-like_dom_sf"/>
</dbReference>
<evidence type="ECO:0000313" key="11">
    <source>
        <dbReference type="Proteomes" id="UP000494365"/>
    </source>
</evidence>
<dbReference type="AlphaFoldDB" id="A0A6S7BJJ7"/>
<dbReference type="EMBL" id="CADIKK010000033">
    <property type="protein sequence ID" value="CAB3802561.1"/>
    <property type="molecule type" value="Genomic_DNA"/>
</dbReference>
<feature type="domain" description="Fido" evidence="9">
    <location>
        <begin position="46"/>
        <end position="184"/>
    </location>
</feature>
<comment type="catalytic activity">
    <reaction evidence="6">
        <text>L-threonyl-[protein] + ATP = 3-O-(5'-adenylyl)-L-threonyl-[protein] + diphosphate</text>
        <dbReference type="Rhea" id="RHEA:54292"/>
        <dbReference type="Rhea" id="RHEA-COMP:11060"/>
        <dbReference type="Rhea" id="RHEA-COMP:13847"/>
        <dbReference type="ChEBI" id="CHEBI:30013"/>
        <dbReference type="ChEBI" id="CHEBI:30616"/>
        <dbReference type="ChEBI" id="CHEBI:33019"/>
        <dbReference type="ChEBI" id="CHEBI:138113"/>
        <dbReference type="EC" id="2.7.7.108"/>
    </reaction>
</comment>
<evidence type="ECO:0000256" key="4">
    <source>
        <dbReference type="ARBA" id="ARBA00022840"/>
    </source>
</evidence>
<dbReference type="GO" id="GO:0051302">
    <property type="term" value="P:regulation of cell division"/>
    <property type="evidence" value="ECO:0007669"/>
    <property type="project" value="TreeGrafter"/>
</dbReference>
<evidence type="ECO:0000256" key="8">
    <source>
        <dbReference type="SAM" id="MobiDB-lite"/>
    </source>
</evidence>
<dbReference type="PROSITE" id="PS51459">
    <property type="entry name" value="FIDO"/>
    <property type="match status" value="1"/>
</dbReference>
<reference evidence="10 11" key="1">
    <citation type="submission" date="2020-04" db="EMBL/GenBank/DDBJ databases">
        <authorList>
            <person name="De Canck E."/>
        </authorList>
    </citation>
    <scope>NUCLEOTIDE SEQUENCE [LARGE SCALE GENOMIC DNA]</scope>
    <source>
        <strain evidence="10 11">LMG 28614</strain>
    </source>
</reference>
<keyword evidence="3" id="KW-0547">Nucleotide-binding</keyword>
<evidence type="ECO:0000256" key="2">
    <source>
        <dbReference type="ARBA" id="ARBA00022695"/>
    </source>
</evidence>
<evidence type="ECO:0000256" key="5">
    <source>
        <dbReference type="ARBA" id="ARBA00034531"/>
    </source>
</evidence>
<protein>
    <recommendedName>
        <fullName evidence="5">protein adenylyltransferase</fullName>
        <ecNumber evidence="5">2.7.7.108</ecNumber>
    </recommendedName>
</protein>
<dbReference type="SUPFAM" id="SSF140931">
    <property type="entry name" value="Fic-like"/>
    <property type="match status" value="1"/>
</dbReference>
<gene>
    <name evidence="10" type="ORF">LMG28614_05642</name>
</gene>
<evidence type="ECO:0000256" key="7">
    <source>
        <dbReference type="ARBA" id="ARBA00048696"/>
    </source>
</evidence>